<evidence type="ECO:0000313" key="11">
    <source>
        <dbReference type="Proteomes" id="UP000823614"/>
    </source>
</evidence>
<accession>A0A9D9E5S9</accession>
<dbReference type="PANTHER" id="PTHR33908:SF11">
    <property type="entry name" value="MEMBRANE PROTEIN"/>
    <property type="match status" value="1"/>
</dbReference>
<dbReference type="GO" id="GO:0000030">
    <property type="term" value="F:mannosyltransferase activity"/>
    <property type="evidence" value="ECO:0007669"/>
    <property type="project" value="InterPro"/>
</dbReference>
<feature type="transmembrane region" description="Helical" evidence="8">
    <location>
        <begin position="51"/>
        <end position="78"/>
    </location>
</feature>
<name>A0A9D9E5S9_9LACO</name>
<dbReference type="GO" id="GO:0016763">
    <property type="term" value="F:pentosyltransferase activity"/>
    <property type="evidence" value="ECO:0007669"/>
    <property type="project" value="TreeGrafter"/>
</dbReference>
<dbReference type="Pfam" id="PF02366">
    <property type="entry name" value="PMT"/>
    <property type="match status" value="1"/>
</dbReference>
<feature type="transmembrane region" description="Helical" evidence="8">
    <location>
        <begin position="398"/>
        <end position="415"/>
    </location>
</feature>
<feature type="domain" description="ArnT-like N-terminal" evidence="9">
    <location>
        <begin position="91"/>
        <end position="211"/>
    </location>
</feature>
<comment type="subcellular location">
    <subcellularLocation>
        <location evidence="1">Cell membrane</location>
        <topology evidence="1">Multi-pass membrane protein</topology>
    </subcellularLocation>
</comment>
<dbReference type="GO" id="GO:0006493">
    <property type="term" value="P:protein O-linked glycosylation"/>
    <property type="evidence" value="ECO:0007669"/>
    <property type="project" value="InterPro"/>
</dbReference>
<dbReference type="GO" id="GO:0005886">
    <property type="term" value="C:plasma membrane"/>
    <property type="evidence" value="ECO:0007669"/>
    <property type="project" value="UniProtKB-SubCell"/>
</dbReference>
<feature type="transmembrane region" description="Helical" evidence="8">
    <location>
        <begin position="163"/>
        <end position="196"/>
    </location>
</feature>
<protein>
    <submittedName>
        <fullName evidence="10">Glycosyltransferase family 39 protein</fullName>
    </submittedName>
</protein>
<gene>
    <name evidence="10" type="ORF">IAA89_05465</name>
</gene>
<evidence type="ECO:0000256" key="7">
    <source>
        <dbReference type="ARBA" id="ARBA00023136"/>
    </source>
</evidence>
<keyword evidence="6 8" id="KW-1133">Transmembrane helix</keyword>
<evidence type="ECO:0000256" key="1">
    <source>
        <dbReference type="ARBA" id="ARBA00004651"/>
    </source>
</evidence>
<sequence>MKYWKLIYAIVIVFQVCFQLYLSVKMIGVLGTDDIHVRLQIARLIHHDFNWMPYFSWAPNNVGTVIFASAVIKLIMIFKVPIGIAINVFNLLCMDIALLVGWLLFGRMGNKRAQNIYFILVNLFSPLILMAFIMYADVPATMFCMLGVYAFISYRQDKSKSRYIWLVLSAISISWAAFTKENAIILLIAAVLAIILTTDIKKLFIDVLILISIFGITSGTQSLLKKADNFHVISSQNFPYTYWIALGLNPGTNGTWKPNSASVPDPYSDTARFKIKTAKDAHDKFLIKKELREMGIKGTLTLYSKKINEQYSMGTNGVETKIFNTRNSYSKVYEYLYGNKRSFLFMVDQVLWLTILVGFLIECFSLIKSGKSLPMILGLFVVGIFCFHVTMWEVQQRYGFIALLPLIILSCLGLTRVSGCSADIKKIASKLNTPVALMLGIGLLLGVVNSLPLTYRVPSSEVVYGHDFPTTSYILKPGQTLKEKSKINTSFNDITLDLPANNYLKAAISQDGKKWHQLKIGKNNKEKYSAGTYIIKVTNTGDKGINIGILKSKPLTVLGESINKRSNKFLCYSMLLDKRVRPVSAITLLVWGVIMLVILCNNYLYILKCWRL</sequence>
<feature type="transmembrane region" description="Helical" evidence="8">
    <location>
        <begin position="373"/>
        <end position="392"/>
    </location>
</feature>
<dbReference type="GO" id="GO:0009103">
    <property type="term" value="P:lipopolysaccharide biosynthetic process"/>
    <property type="evidence" value="ECO:0007669"/>
    <property type="project" value="UniProtKB-ARBA"/>
</dbReference>
<proteinExistence type="predicted"/>
<reference evidence="10" key="1">
    <citation type="submission" date="2020-10" db="EMBL/GenBank/DDBJ databases">
        <authorList>
            <person name="Gilroy R."/>
        </authorList>
    </citation>
    <scope>NUCLEOTIDE SEQUENCE</scope>
    <source>
        <strain evidence="10">C6-149</strain>
    </source>
</reference>
<keyword evidence="7 8" id="KW-0472">Membrane</keyword>
<evidence type="ECO:0000259" key="9">
    <source>
        <dbReference type="Pfam" id="PF02366"/>
    </source>
</evidence>
<dbReference type="PANTHER" id="PTHR33908">
    <property type="entry name" value="MANNOSYLTRANSFERASE YKCB-RELATED"/>
    <property type="match status" value="1"/>
</dbReference>
<dbReference type="InterPro" id="IPR050297">
    <property type="entry name" value="LipidA_mod_glycosyltrf_83"/>
</dbReference>
<keyword evidence="4" id="KW-0808">Transferase</keyword>
<evidence type="ECO:0000256" key="3">
    <source>
        <dbReference type="ARBA" id="ARBA00022676"/>
    </source>
</evidence>
<evidence type="ECO:0000256" key="2">
    <source>
        <dbReference type="ARBA" id="ARBA00022475"/>
    </source>
</evidence>
<evidence type="ECO:0000256" key="6">
    <source>
        <dbReference type="ARBA" id="ARBA00022989"/>
    </source>
</evidence>
<feature type="transmembrane region" description="Helical" evidence="8">
    <location>
        <begin position="435"/>
        <end position="455"/>
    </location>
</feature>
<feature type="transmembrane region" description="Helical" evidence="8">
    <location>
        <begin position="203"/>
        <end position="224"/>
    </location>
</feature>
<evidence type="ECO:0000256" key="5">
    <source>
        <dbReference type="ARBA" id="ARBA00022692"/>
    </source>
</evidence>
<evidence type="ECO:0000256" key="8">
    <source>
        <dbReference type="SAM" id="Phobius"/>
    </source>
</evidence>
<reference evidence="10" key="2">
    <citation type="journal article" date="2021" name="PeerJ">
        <title>Extensive microbial diversity within the chicken gut microbiome revealed by metagenomics and culture.</title>
        <authorList>
            <person name="Gilroy R."/>
            <person name="Ravi A."/>
            <person name="Getino M."/>
            <person name="Pursley I."/>
            <person name="Horton D.L."/>
            <person name="Alikhan N.F."/>
            <person name="Baker D."/>
            <person name="Gharbi K."/>
            <person name="Hall N."/>
            <person name="Watson M."/>
            <person name="Adriaenssens E.M."/>
            <person name="Foster-Nyarko E."/>
            <person name="Jarju S."/>
            <person name="Secka A."/>
            <person name="Antonio M."/>
            <person name="Oren A."/>
            <person name="Chaudhuri R.R."/>
            <person name="La Ragione R."/>
            <person name="Hildebrand F."/>
            <person name="Pallen M.J."/>
        </authorList>
    </citation>
    <scope>NUCLEOTIDE SEQUENCE</scope>
    <source>
        <strain evidence="10">C6-149</strain>
    </source>
</reference>
<organism evidence="10 11">
    <name type="scientific">Candidatus Gallilactobacillus intestinavium</name>
    <dbReference type="NCBI Taxonomy" id="2840838"/>
    <lineage>
        <taxon>Bacteria</taxon>
        <taxon>Bacillati</taxon>
        <taxon>Bacillota</taxon>
        <taxon>Bacilli</taxon>
        <taxon>Lactobacillales</taxon>
        <taxon>Lactobacillaceae</taxon>
        <taxon>Lactobacillaceae incertae sedis</taxon>
        <taxon>Candidatus Gallilactobacillus</taxon>
    </lineage>
</organism>
<dbReference type="EMBL" id="JADIMP010000088">
    <property type="protein sequence ID" value="MBO8441859.1"/>
    <property type="molecule type" value="Genomic_DNA"/>
</dbReference>
<evidence type="ECO:0000256" key="4">
    <source>
        <dbReference type="ARBA" id="ARBA00022679"/>
    </source>
</evidence>
<dbReference type="Proteomes" id="UP000823614">
    <property type="component" value="Unassembled WGS sequence"/>
</dbReference>
<evidence type="ECO:0000313" key="10">
    <source>
        <dbReference type="EMBL" id="MBO8441859.1"/>
    </source>
</evidence>
<dbReference type="InterPro" id="IPR003342">
    <property type="entry name" value="ArnT-like_N"/>
</dbReference>
<dbReference type="AlphaFoldDB" id="A0A9D9E5S9"/>
<feature type="transmembrane region" description="Helical" evidence="8">
    <location>
        <begin position="583"/>
        <end position="606"/>
    </location>
</feature>
<keyword evidence="5 8" id="KW-0812">Transmembrane</keyword>
<feature type="transmembrane region" description="Helical" evidence="8">
    <location>
        <begin position="84"/>
        <end position="105"/>
    </location>
</feature>
<feature type="transmembrane region" description="Helical" evidence="8">
    <location>
        <begin position="6"/>
        <end position="30"/>
    </location>
</feature>
<comment type="caution">
    <text evidence="10">The sequence shown here is derived from an EMBL/GenBank/DDBJ whole genome shotgun (WGS) entry which is preliminary data.</text>
</comment>
<feature type="transmembrane region" description="Helical" evidence="8">
    <location>
        <begin position="343"/>
        <end position="361"/>
    </location>
</feature>
<keyword evidence="3" id="KW-0328">Glycosyltransferase</keyword>
<keyword evidence="2" id="KW-1003">Cell membrane</keyword>